<name>A0ABW3Q6E9_9BACT</name>
<comment type="caution">
    <text evidence="2">The sequence shown here is derived from an EMBL/GenBank/DDBJ whole genome shotgun (WGS) entry which is preliminary data.</text>
</comment>
<keyword evidence="3" id="KW-1185">Reference proteome</keyword>
<dbReference type="EMBL" id="JBHTLP010000004">
    <property type="protein sequence ID" value="MFD1140928.1"/>
    <property type="molecule type" value="Genomic_DNA"/>
</dbReference>
<feature type="compositionally biased region" description="Basic and acidic residues" evidence="1">
    <location>
        <begin position="47"/>
        <end position="70"/>
    </location>
</feature>
<organism evidence="2 3">
    <name type="scientific">Larkinella insperata</name>
    <dbReference type="NCBI Taxonomy" id="332158"/>
    <lineage>
        <taxon>Bacteria</taxon>
        <taxon>Pseudomonadati</taxon>
        <taxon>Bacteroidota</taxon>
        <taxon>Cytophagia</taxon>
        <taxon>Cytophagales</taxon>
        <taxon>Spirosomataceae</taxon>
        <taxon>Larkinella</taxon>
    </lineage>
</organism>
<evidence type="ECO:0000256" key="1">
    <source>
        <dbReference type="SAM" id="MobiDB-lite"/>
    </source>
</evidence>
<sequence length="90" mass="10071">MLFTVGSKQKSGVNAPDEVRRQQVIGKRMLRWQVCAGVQIEQTLEETHRHAKTQKEDGGLVERFDHEKGWSARSGENGDSDVPTAEVVPI</sequence>
<evidence type="ECO:0000313" key="3">
    <source>
        <dbReference type="Proteomes" id="UP001597116"/>
    </source>
</evidence>
<accession>A0ABW3Q6E9</accession>
<reference evidence="3" key="1">
    <citation type="journal article" date="2019" name="Int. J. Syst. Evol. Microbiol.">
        <title>The Global Catalogue of Microorganisms (GCM) 10K type strain sequencing project: providing services to taxonomists for standard genome sequencing and annotation.</title>
        <authorList>
            <consortium name="The Broad Institute Genomics Platform"/>
            <consortium name="The Broad Institute Genome Sequencing Center for Infectious Disease"/>
            <person name="Wu L."/>
            <person name="Ma J."/>
        </authorList>
    </citation>
    <scope>NUCLEOTIDE SEQUENCE [LARGE SCALE GENOMIC DNA]</scope>
    <source>
        <strain evidence="3">CCUG 55608</strain>
    </source>
</reference>
<feature type="region of interest" description="Disordered" evidence="1">
    <location>
        <begin position="47"/>
        <end position="90"/>
    </location>
</feature>
<dbReference type="Proteomes" id="UP001597116">
    <property type="component" value="Unassembled WGS sequence"/>
</dbReference>
<evidence type="ECO:0000313" key="2">
    <source>
        <dbReference type="EMBL" id="MFD1140928.1"/>
    </source>
</evidence>
<proteinExistence type="predicted"/>
<gene>
    <name evidence="2" type="ORF">ACFQ4C_07405</name>
</gene>
<dbReference type="RefSeq" id="WP_379884043.1">
    <property type="nucleotide sequence ID" value="NZ_JBHTLP010000004.1"/>
</dbReference>
<protein>
    <submittedName>
        <fullName evidence="2">Uncharacterized protein</fullName>
    </submittedName>
</protein>